<protein>
    <submittedName>
        <fullName evidence="1">DUF4020 domain-containing protein</fullName>
    </submittedName>
</protein>
<dbReference type="InterPro" id="IPR029035">
    <property type="entry name" value="DHS-like_NAD/FAD-binding_dom"/>
</dbReference>
<dbReference type="Proteomes" id="UP000469125">
    <property type="component" value="Unassembled WGS sequence"/>
</dbReference>
<evidence type="ECO:0000313" key="2">
    <source>
        <dbReference type="Proteomes" id="UP000469125"/>
    </source>
</evidence>
<accession>A0A6N8FI85</accession>
<proteinExistence type="predicted"/>
<sequence>MWITKDINLPDEIIDAQKKGELVIFAGAGVSMPPPSNLPSFEKLAIQISQGLIAYNDTIPIDTFLGKLQNRGIRVHEKAVELLISPNSKPSSYHKNLLRLFQSDQPKIVTTNFDDHFRTAAGNNQGISYYSAPALPLGRDFTGVVQLHGSVRNRPRDLVLTDSDFGKAYFTDGWATTFLRDLFANYVVLFVGFSVNDPVMKYIARGLGSNNRNRYAFTEEGNSDHWNHLQIINIEYPKNRHDLLEKSIEAWVEKSQMGAFEQRKLIKEIVEKPPAHNEVEESYILEQLKSEIGSQHYFDFANDFKWVEWMNKHKKLDSLFFNENKINPFNHNLASWLASFFQENSEGLFRLIMESGSLSDYLKRYLVREVYRKINDSSTKNIGKGIPVYLGHVNHRKKEDNLEFLLNGLKHPENKEIILILLECLTRPFTSYKKKFSIYENDEEQVEVNVDIKGDAYWLRKVWNGTILPNLDFYAIPLINIFINHLQLTTYYYKVTREGDWDPISFSRSAIEPHEQDKYPKDIDFLIDGCREILEFLIRNNSKLALGYIEQCLQSDSKILNRLSIHSYKMINEVSFKQKINWLINNDLLFKNDYKHEVFQFIKEVYPNLEPESRDALLNIISNESEKRRNEDSDLLDTETIDYEEFNLYYWLTLCDQECVLAKEHFEKARERNGHFQVRDYPDLSHWSSRIDFSTITREVTTDEILSKNPDHNEDFNWLMTYKEEDNPFDKRERFLTVITSSIEKDNIWGWSLLKNMTVSETESSDLWSAVLKGFSVVSLDDKGFQEISYAILNHCDLYNYRYYICYFFESVADKLDCNDIKFSIDIVIEIFEKILESLSSSDDSLMEEDSYTQAINHPIGRLTRFFSVFYSKMFYDGNKNDEILAAVKQKVFLRLLSENDGQSLLGKMILTNRLNIIMSIDEEWAVKELVPLFDAEIDVELAKKAWNSYVYGGKLNERSLKFLYEKLESIIPYINELNEVSKKGIFQYCASILFFSAEYNNPLLNFLKNKGNEQHFELLITQIFDTLTQLKAPAITKAWKDWLKDFLTLRLYNLPVEMGSKEMERVVELIIVLEPVIKDYIELIVNSNINVKLHSDYVFYGLSREKIGTNFPHLLLSYLKIILIDNQLYSYSEEVFEVMKQICESLDNEDENFAVVCEYLMTVNIQLAEEVINLYRDKFK</sequence>
<organism evidence="1 2">
    <name type="scientific">Ornithinibacillus caprae</name>
    <dbReference type="NCBI Taxonomy" id="2678566"/>
    <lineage>
        <taxon>Bacteria</taxon>
        <taxon>Bacillati</taxon>
        <taxon>Bacillota</taxon>
        <taxon>Bacilli</taxon>
        <taxon>Bacillales</taxon>
        <taxon>Bacillaceae</taxon>
        <taxon>Ornithinibacillus</taxon>
    </lineage>
</organism>
<reference evidence="1 2" key="1">
    <citation type="submission" date="2019-11" db="EMBL/GenBank/DDBJ databases">
        <authorList>
            <person name="Li X."/>
        </authorList>
    </citation>
    <scope>NUCLEOTIDE SEQUENCE [LARGE SCALE GENOMIC DNA]</scope>
    <source>
        <strain evidence="1 2">L9</strain>
    </source>
</reference>
<dbReference type="AlphaFoldDB" id="A0A6N8FI85"/>
<dbReference type="SUPFAM" id="SSF52467">
    <property type="entry name" value="DHS-like NAD/FAD-binding domain"/>
    <property type="match status" value="1"/>
</dbReference>
<evidence type="ECO:0000313" key="1">
    <source>
        <dbReference type="EMBL" id="MUK89310.1"/>
    </source>
</evidence>
<gene>
    <name evidence="1" type="ORF">GMD78_13105</name>
</gene>
<keyword evidence="2" id="KW-1185">Reference proteome</keyword>
<comment type="caution">
    <text evidence="1">The sequence shown here is derived from an EMBL/GenBank/DDBJ whole genome shotgun (WGS) entry which is preliminary data.</text>
</comment>
<dbReference type="Pfam" id="PF13289">
    <property type="entry name" value="SIR2_2"/>
    <property type="match status" value="1"/>
</dbReference>
<dbReference type="EMBL" id="WOCA01000010">
    <property type="protein sequence ID" value="MUK89310.1"/>
    <property type="molecule type" value="Genomic_DNA"/>
</dbReference>
<name>A0A6N8FI85_9BACI</name>
<dbReference type="RefSeq" id="WP_155669283.1">
    <property type="nucleotide sequence ID" value="NZ_WOCA01000010.1"/>
</dbReference>